<evidence type="ECO:0000313" key="1">
    <source>
        <dbReference type="EMBL" id="KAJ0175129.1"/>
    </source>
</evidence>
<keyword evidence="2" id="KW-1185">Reference proteome</keyword>
<dbReference type="Proteomes" id="UP000824533">
    <property type="component" value="Linkage Group LG16"/>
</dbReference>
<evidence type="ECO:0000313" key="2">
    <source>
        <dbReference type="Proteomes" id="UP000824533"/>
    </source>
</evidence>
<organism evidence="1 2">
    <name type="scientific">Dendrolimus kikuchii</name>
    <dbReference type="NCBI Taxonomy" id="765133"/>
    <lineage>
        <taxon>Eukaryota</taxon>
        <taxon>Metazoa</taxon>
        <taxon>Ecdysozoa</taxon>
        <taxon>Arthropoda</taxon>
        <taxon>Hexapoda</taxon>
        <taxon>Insecta</taxon>
        <taxon>Pterygota</taxon>
        <taxon>Neoptera</taxon>
        <taxon>Endopterygota</taxon>
        <taxon>Lepidoptera</taxon>
        <taxon>Glossata</taxon>
        <taxon>Ditrysia</taxon>
        <taxon>Bombycoidea</taxon>
        <taxon>Lasiocampidae</taxon>
        <taxon>Dendrolimus</taxon>
    </lineage>
</organism>
<accession>A0ACC1CU01</accession>
<dbReference type="EMBL" id="CM034402">
    <property type="protein sequence ID" value="KAJ0175129.1"/>
    <property type="molecule type" value="Genomic_DNA"/>
</dbReference>
<sequence length="302" mass="34276">MSEGARCTACLQDLHFHCAGITETGYRKLGDRKLTWRCVKCKQVGSLQTPSSPLLEPESVLLKEIRAIAQKLAPLESLKDEVSAIRTEFINFKSSFDNINKELKSFNSKIANVEERLLEVEKSQNLIDKIQTSQDKLEQESSSAEQWSRMNNVEIKGVPQSSNENLFDIIFKIGSQIQYPLNKSQINFVTRVPTRENNIPKPIIISFCNRYVKEDFVAAARYTTKKNPITTGHIGLTGTQKIFVNDHLTIENKSLLSKAKKAAAEMNFQFVWVKHAKIHVRKSDTSHVIIIKSEKDISKIVK</sequence>
<name>A0ACC1CU01_9NEOP</name>
<protein>
    <submittedName>
        <fullName evidence="1">Uncharacterized protein</fullName>
    </submittedName>
</protein>
<proteinExistence type="predicted"/>
<comment type="caution">
    <text evidence="1">The sequence shown here is derived from an EMBL/GenBank/DDBJ whole genome shotgun (WGS) entry which is preliminary data.</text>
</comment>
<gene>
    <name evidence="1" type="ORF">K1T71_009270</name>
</gene>
<reference evidence="1 2" key="1">
    <citation type="journal article" date="2021" name="Front. Genet.">
        <title>Chromosome-Level Genome Assembly Reveals Significant Gene Expansion in the Toll and IMD Signaling Pathways of Dendrolimus kikuchii.</title>
        <authorList>
            <person name="Zhou J."/>
            <person name="Wu P."/>
            <person name="Xiong Z."/>
            <person name="Liu N."/>
            <person name="Zhao N."/>
            <person name="Ji M."/>
            <person name="Qiu Y."/>
            <person name="Yang B."/>
        </authorList>
    </citation>
    <scope>NUCLEOTIDE SEQUENCE [LARGE SCALE GENOMIC DNA]</scope>
    <source>
        <strain evidence="1">Ann1</strain>
    </source>
</reference>